<dbReference type="OrthoDB" id="9925472at2"/>
<keyword evidence="2" id="KW-1185">Reference proteome</keyword>
<reference evidence="1 2" key="1">
    <citation type="journal article" date="2015" name="Genome Announc.">
        <title>Expanding the biotechnology potential of lactobacilli through comparative genomics of 213 strains and associated genera.</title>
        <authorList>
            <person name="Sun Z."/>
            <person name="Harris H.M."/>
            <person name="McCann A."/>
            <person name="Guo C."/>
            <person name="Argimon S."/>
            <person name="Zhang W."/>
            <person name="Yang X."/>
            <person name="Jeffery I.B."/>
            <person name="Cooney J.C."/>
            <person name="Kagawa T.F."/>
            <person name="Liu W."/>
            <person name="Song Y."/>
            <person name="Salvetti E."/>
            <person name="Wrobel A."/>
            <person name="Rasinkangas P."/>
            <person name="Parkhill J."/>
            <person name="Rea M.C."/>
            <person name="O'Sullivan O."/>
            <person name="Ritari J."/>
            <person name="Douillard F.P."/>
            <person name="Paul Ross R."/>
            <person name="Yang R."/>
            <person name="Briner A.E."/>
            <person name="Felis G.E."/>
            <person name="de Vos W.M."/>
            <person name="Barrangou R."/>
            <person name="Klaenhammer T.R."/>
            <person name="Caufield P.W."/>
            <person name="Cui Y."/>
            <person name="Zhang H."/>
            <person name="O'Toole P.W."/>
        </authorList>
    </citation>
    <scope>NUCLEOTIDE SEQUENCE [LARGE SCALE GENOMIC DNA]</scope>
    <source>
        <strain evidence="1 2">DSM 17758</strain>
    </source>
</reference>
<evidence type="ECO:0000313" key="2">
    <source>
        <dbReference type="Proteomes" id="UP000051315"/>
    </source>
</evidence>
<proteinExistence type="predicted"/>
<dbReference type="EMBL" id="AZFX01000003">
    <property type="protein sequence ID" value="KRM13820.1"/>
    <property type="molecule type" value="Genomic_DNA"/>
</dbReference>
<dbReference type="Proteomes" id="UP000051315">
    <property type="component" value="Unassembled WGS sequence"/>
</dbReference>
<accession>A0A0R1WIB3</accession>
<comment type="caution">
    <text evidence="1">The sequence shown here is derived from an EMBL/GenBank/DDBJ whole genome shotgun (WGS) entry which is preliminary data.</text>
</comment>
<dbReference type="STRING" id="1423735.FC15_GL000991"/>
<name>A0A0R1WIB3_9LACO</name>
<evidence type="ECO:0000313" key="1">
    <source>
        <dbReference type="EMBL" id="KRM13820.1"/>
    </source>
</evidence>
<protein>
    <submittedName>
        <fullName evidence="1">Uncharacterized protein</fullName>
    </submittedName>
</protein>
<sequence>MTVMKQLSHHLTNQLKSFFDIDFATSETQSDSEFAEFDRAVLEREISQLQSTNQIVSIQIKDPTSKDNTTRFLIGRFKRTANHHTFIFELSHSNMIQMIHVDQIVKIAA</sequence>
<dbReference type="RefSeq" id="WP_057823022.1">
    <property type="nucleotide sequence ID" value="NZ_AZFX01000003.1"/>
</dbReference>
<dbReference type="AlphaFoldDB" id="A0A0R1WIB3"/>
<gene>
    <name evidence="1" type="ORF">FC15_GL000991</name>
</gene>
<organism evidence="1 2">
    <name type="scientific">Lapidilactobacillus concavus DSM 17758</name>
    <dbReference type="NCBI Taxonomy" id="1423735"/>
    <lineage>
        <taxon>Bacteria</taxon>
        <taxon>Bacillati</taxon>
        <taxon>Bacillota</taxon>
        <taxon>Bacilli</taxon>
        <taxon>Lactobacillales</taxon>
        <taxon>Lactobacillaceae</taxon>
        <taxon>Lapidilactobacillus</taxon>
    </lineage>
</organism>
<dbReference type="PATRIC" id="fig|1423735.3.peg.1030"/>